<reference evidence="9 10" key="1">
    <citation type="journal article" date="2021" name="J. Hered.">
        <title>A chromosome-level genome assembly of the parasitoid wasp, Cotesia glomerata (Hymenoptera: Braconidae).</title>
        <authorList>
            <person name="Pinto B.J."/>
            <person name="Weis J.J."/>
            <person name="Gamble T."/>
            <person name="Ode P.J."/>
            <person name="Paul R."/>
            <person name="Zaspel J.M."/>
        </authorList>
    </citation>
    <scope>NUCLEOTIDE SEQUENCE [LARGE SCALE GENOMIC DNA]</scope>
    <source>
        <strain evidence="9">CgM1</strain>
    </source>
</reference>
<dbReference type="EMBL" id="JAHXZJ010000001">
    <property type="protein sequence ID" value="KAH0567232.1"/>
    <property type="molecule type" value="Genomic_DNA"/>
</dbReference>
<comment type="caution">
    <text evidence="9">The sequence shown here is derived from an EMBL/GenBank/DDBJ whole genome shotgun (WGS) entry which is preliminary data.</text>
</comment>
<evidence type="ECO:0000256" key="7">
    <source>
        <dbReference type="SAM" id="SignalP"/>
    </source>
</evidence>
<comment type="similarity">
    <text evidence="1">Belongs to the alpha-carbonic anhydrase family.</text>
</comment>
<dbReference type="Proteomes" id="UP000826195">
    <property type="component" value="Unassembled WGS sequence"/>
</dbReference>
<gene>
    <name evidence="9" type="ORF">KQX54_007776</name>
</gene>
<evidence type="ECO:0000256" key="5">
    <source>
        <dbReference type="ARBA" id="ARBA00023239"/>
    </source>
</evidence>
<evidence type="ECO:0000313" key="9">
    <source>
        <dbReference type="EMBL" id="KAH0567232.1"/>
    </source>
</evidence>
<evidence type="ECO:0000256" key="4">
    <source>
        <dbReference type="ARBA" id="ARBA00022833"/>
    </source>
</evidence>
<comment type="catalytic activity">
    <reaction evidence="6">
        <text>hydrogencarbonate + H(+) = CO2 + H2O</text>
        <dbReference type="Rhea" id="RHEA:10748"/>
        <dbReference type="ChEBI" id="CHEBI:15377"/>
        <dbReference type="ChEBI" id="CHEBI:15378"/>
        <dbReference type="ChEBI" id="CHEBI:16526"/>
        <dbReference type="ChEBI" id="CHEBI:17544"/>
        <dbReference type="EC" id="4.2.1.1"/>
    </reaction>
</comment>
<dbReference type="AlphaFoldDB" id="A0AAV7J639"/>
<dbReference type="SUPFAM" id="SSF51069">
    <property type="entry name" value="Carbonic anhydrase"/>
    <property type="match status" value="1"/>
</dbReference>
<feature type="signal peptide" evidence="7">
    <location>
        <begin position="1"/>
        <end position="19"/>
    </location>
</feature>
<protein>
    <recommendedName>
        <fullName evidence="2">carbonic anhydrase</fullName>
        <ecNumber evidence="2">4.2.1.1</ecNumber>
    </recommendedName>
</protein>
<dbReference type="InterPro" id="IPR023561">
    <property type="entry name" value="Carbonic_anhydrase_a-class"/>
</dbReference>
<evidence type="ECO:0000256" key="3">
    <source>
        <dbReference type="ARBA" id="ARBA00022723"/>
    </source>
</evidence>
<feature type="chain" id="PRO_5043350176" description="carbonic anhydrase" evidence="7">
    <location>
        <begin position="20"/>
        <end position="255"/>
    </location>
</feature>
<keyword evidence="5" id="KW-0456">Lyase</keyword>
<keyword evidence="10" id="KW-1185">Reference proteome</keyword>
<dbReference type="PANTHER" id="PTHR18952:SF265">
    <property type="entry name" value="CARBONIC ANHYDRASE"/>
    <property type="match status" value="1"/>
</dbReference>
<evidence type="ECO:0000259" key="8">
    <source>
        <dbReference type="PROSITE" id="PS51144"/>
    </source>
</evidence>
<feature type="domain" description="Alpha-carbonic anhydrase" evidence="8">
    <location>
        <begin position="1"/>
        <end position="204"/>
    </location>
</feature>
<keyword evidence="7" id="KW-0732">Signal</keyword>
<dbReference type="EC" id="4.2.1.1" evidence="2"/>
<dbReference type="InterPro" id="IPR036398">
    <property type="entry name" value="CA_dom_sf"/>
</dbReference>
<dbReference type="Pfam" id="PF00194">
    <property type="entry name" value="Carb_anhydrase"/>
    <property type="match status" value="1"/>
</dbReference>
<keyword evidence="4" id="KW-0862">Zinc</keyword>
<keyword evidence="3" id="KW-0479">Metal-binding</keyword>
<organism evidence="9 10">
    <name type="scientific">Cotesia glomerata</name>
    <name type="common">Lepidopteran parasitic wasp</name>
    <name type="synonym">Apanteles glomeratus</name>
    <dbReference type="NCBI Taxonomy" id="32391"/>
    <lineage>
        <taxon>Eukaryota</taxon>
        <taxon>Metazoa</taxon>
        <taxon>Ecdysozoa</taxon>
        <taxon>Arthropoda</taxon>
        <taxon>Hexapoda</taxon>
        <taxon>Insecta</taxon>
        <taxon>Pterygota</taxon>
        <taxon>Neoptera</taxon>
        <taxon>Endopterygota</taxon>
        <taxon>Hymenoptera</taxon>
        <taxon>Apocrita</taxon>
        <taxon>Ichneumonoidea</taxon>
        <taxon>Braconidae</taxon>
        <taxon>Microgastrinae</taxon>
        <taxon>Cotesia</taxon>
    </lineage>
</organism>
<sequence length="255" mass="29431">MIFISSVIFISSCVLLISADYSYNNADEWANEYPQCSGSQQSPIDVSYDLFSDKFWYTKEIIIVPTIFGNIYDTRRGKLFDFFTKINEKMPEVSEPGSSTDIEPFALGDFFDKNEENTYMVYNGSLTHPPWSESITWFIANVEILVSSAQNKHLKMKKHKTRGNHVLFFILHPFDRTNPFILFQRMTSLYRQLPAPRFSVFSHYQHSLLAHILLPRASPIIPTFLLGTAHTESRRGSLDDRYSLQIATSIFFVPP</sequence>
<name>A0AAV7J639_COTGL</name>
<evidence type="ECO:0000256" key="2">
    <source>
        <dbReference type="ARBA" id="ARBA00012925"/>
    </source>
</evidence>
<dbReference type="Gene3D" id="3.10.200.10">
    <property type="entry name" value="Alpha carbonic anhydrase"/>
    <property type="match status" value="2"/>
</dbReference>
<proteinExistence type="inferred from homology"/>
<dbReference type="PROSITE" id="PS51144">
    <property type="entry name" value="ALPHA_CA_2"/>
    <property type="match status" value="1"/>
</dbReference>
<evidence type="ECO:0000256" key="6">
    <source>
        <dbReference type="ARBA" id="ARBA00048348"/>
    </source>
</evidence>
<dbReference type="GO" id="GO:0008270">
    <property type="term" value="F:zinc ion binding"/>
    <property type="evidence" value="ECO:0007669"/>
    <property type="project" value="InterPro"/>
</dbReference>
<dbReference type="PANTHER" id="PTHR18952">
    <property type="entry name" value="CARBONIC ANHYDRASE"/>
    <property type="match status" value="1"/>
</dbReference>
<dbReference type="SMART" id="SM01057">
    <property type="entry name" value="Carb_anhydrase"/>
    <property type="match status" value="1"/>
</dbReference>
<evidence type="ECO:0000313" key="10">
    <source>
        <dbReference type="Proteomes" id="UP000826195"/>
    </source>
</evidence>
<dbReference type="InterPro" id="IPR001148">
    <property type="entry name" value="CA_dom"/>
</dbReference>
<evidence type="ECO:0000256" key="1">
    <source>
        <dbReference type="ARBA" id="ARBA00010718"/>
    </source>
</evidence>
<dbReference type="GO" id="GO:0004089">
    <property type="term" value="F:carbonate dehydratase activity"/>
    <property type="evidence" value="ECO:0007669"/>
    <property type="project" value="UniProtKB-EC"/>
</dbReference>
<accession>A0AAV7J639</accession>